<name>A0A6A6C7V1_ZASCE</name>
<evidence type="ECO:0000313" key="2">
    <source>
        <dbReference type="EMBL" id="KAF2161982.1"/>
    </source>
</evidence>
<protein>
    <recommendedName>
        <fullName evidence="1">BTB domain-containing protein</fullName>
    </recommendedName>
</protein>
<dbReference type="EMBL" id="ML993616">
    <property type="protein sequence ID" value="KAF2161982.1"/>
    <property type="molecule type" value="Genomic_DNA"/>
</dbReference>
<dbReference type="SUPFAM" id="SSF54695">
    <property type="entry name" value="POZ domain"/>
    <property type="match status" value="1"/>
</dbReference>
<sequence length="260" mass="28918">MADDNVKLALCGAVGSFLESADLSDFIIKCNGTTFNVHRFLLCLHSDVLAKWCTGDFKESKKGEVDLTIHEKQHIEALVKYLYTFDYSAEAIESHADKMSFHVTMCVIADKYNIAGLKTLSISKFKAIVNTTETASELVEPCLLAYGSAIATSVIRKLIVAIVVIRRNTLLPTTATEDSQQLEEAMRTYPDFAIDVAKYVVVSAELPPQCSQLNFKCDNAFCGHRFKTHLGWSRHISYTCPKCSTSRTGEGWHLTCRTTV</sequence>
<dbReference type="PANTHER" id="PTHR47843:SF5">
    <property type="entry name" value="BTB_POZ DOMAIN PROTEIN"/>
    <property type="match status" value="1"/>
</dbReference>
<proteinExistence type="predicted"/>
<dbReference type="PANTHER" id="PTHR47843">
    <property type="entry name" value="BTB DOMAIN-CONTAINING PROTEIN-RELATED"/>
    <property type="match status" value="1"/>
</dbReference>
<dbReference type="Gene3D" id="3.30.710.10">
    <property type="entry name" value="Potassium Channel Kv1.1, Chain A"/>
    <property type="match status" value="1"/>
</dbReference>
<dbReference type="Pfam" id="PF00651">
    <property type="entry name" value="BTB"/>
    <property type="match status" value="1"/>
</dbReference>
<accession>A0A6A6C7V1</accession>
<keyword evidence="3" id="KW-1185">Reference proteome</keyword>
<feature type="domain" description="BTB" evidence="1">
    <location>
        <begin position="24"/>
        <end position="91"/>
    </location>
</feature>
<reference evidence="2" key="1">
    <citation type="journal article" date="2020" name="Stud. Mycol.">
        <title>101 Dothideomycetes genomes: a test case for predicting lifestyles and emergence of pathogens.</title>
        <authorList>
            <person name="Haridas S."/>
            <person name="Albert R."/>
            <person name="Binder M."/>
            <person name="Bloem J."/>
            <person name="Labutti K."/>
            <person name="Salamov A."/>
            <person name="Andreopoulos B."/>
            <person name="Baker S."/>
            <person name="Barry K."/>
            <person name="Bills G."/>
            <person name="Bluhm B."/>
            <person name="Cannon C."/>
            <person name="Castanera R."/>
            <person name="Culley D."/>
            <person name="Daum C."/>
            <person name="Ezra D."/>
            <person name="Gonzalez J."/>
            <person name="Henrissat B."/>
            <person name="Kuo A."/>
            <person name="Liang C."/>
            <person name="Lipzen A."/>
            <person name="Lutzoni F."/>
            <person name="Magnuson J."/>
            <person name="Mondo S."/>
            <person name="Nolan M."/>
            <person name="Ohm R."/>
            <person name="Pangilinan J."/>
            <person name="Park H.-J."/>
            <person name="Ramirez L."/>
            <person name="Alfaro M."/>
            <person name="Sun H."/>
            <person name="Tritt A."/>
            <person name="Yoshinaga Y."/>
            <person name="Zwiers L.-H."/>
            <person name="Turgeon B."/>
            <person name="Goodwin S."/>
            <person name="Spatafora J."/>
            <person name="Crous P."/>
            <person name="Grigoriev I."/>
        </authorList>
    </citation>
    <scope>NUCLEOTIDE SEQUENCE</scope>
    <source>
        <strain evidence="2">ATCC 36951</strain>
    </source>
</reference>
<evidence type="ECO:0000259" key="1">
    <source>
        <dbReference type="PROSITE" id="PS50097"/>
    </source>
</evidence>
<organism evidence="2 3">
    <name type="scientific">Zasmidium cellare ATCC 36951</name>
    <dbReference type="NCBI Taxonomy" id="1080233"/>
    <lineage>
        <taxon>Eukaryota</taxon>
        <taxon>Fungi</taxon>
        <taxon>Dikarya</taxon>
        <taxon>Ascomycota</taxon>
        <taxon>Pezizomycotina</taxon>
        <taxon>Dothideomycetes</taxon>
        <taxon>Dothideomycetidae</taxon>
        <taxon>Mycosphaerellales</taxon>
        <taxon>Mycosphaerellaceae</taxon>
        <taxon>Zasmidium</taxon>
    </lineage>
</organism>
<dbReference type="Proteomes" id="UP000799537">
    <property type="component" value="Unassembled WGS sequence"/>
</dbReference>
<dbReference type="InterPro" id="IPR000210">
    <property type="entry name" value="BTB/POZ_dom"/>
</dbReference>
<dbReference type="InterPro" id="IPR011333">
    <property type="entry name" value="SKP1/BTB/POZ_sf"/>
</dbReference>
<dbReference type="CDD" id="cd18186">
    <property type="entry name" value="BTB_POZ_ZBTB_KLHL-like"/>
    <property type="match status" value="1"/>
</dbReference>
<dbReference type="GeneID" id="54561962"/>
<evidence type="ECO:0000313" key="3">
    <source>
        <dbReference type="Proteomes" id="UP000799537"/>
    </source>
</evidence>
<dbReference type="OrthoDB" id="3650515at2759"/>
<dbReference type="AlphaFoldDB" id="A0A6A6C7V1"/>
<gene>
    <name evidence="2" type="ORF">M409DRAFT_27708</name>
</gene>
<dbReference type="RefSeq" id="XP_033662871.1">
    <property type="nucleotide sequence ID" value="XM_033808690.1"/>
</dbReference>
<dbReference type="PROSITE" id="PS50097">
    <property type="entry name" value="BTB"/>
    <property type="match status" value="1"/>
</dbReference>